<reference evidence="1 2" key="1">
    <citation type="submission" date="2020-08" db="EMBL/GenBank/DDBJ databases">
        <title>Genome public.</title>
        <authorList>
            <person name="Liu C."/>
            <person name="Sun Q."/>
        </authorList>
    </citation>
    <scope>NUCLEOTIDE SEQUENCE [LARGE SCALE GENOMIC DNA]</scope>
    <source>
        <strain evidence="1 2">M27</strain>
    </source>
</reference>
<protein>
    <submittedName>
        <fullName evidence="1">Uncharacterized protein</fullName>
    </submittedName>
</protein>
<dbReference type="EMBL" id="JACOOE010000012">
    <property type="protein sequence ID" value="MBC5606821.1"/>
    <property type="molecule type" value="Genomic_DNA"/>
</dbReference>
<name>A0ABR7CG97_9BACE</name>
<keyword evidence="2" id="KW-1185">Reference proteome</keyword>
<dbReference type="RefSeq" id="WP_186968318.1">
    <property type="nucleotide sequence ID" value="NZ_JACOOE010000012.1"/>
</dbReference>
<sequence>MLCFDKFKLVCNNIEYISNIKENVFISHYKGEELLYYKYQQNTPYSLLIMVDYRKHELVLEFTSKVLGEECINLINQQNIRTCLMNINSLSICLLDIDNILISAKVVKCDVTRDISVDDLANVIQHIRSNLSNFRKWICREYTNGIVIENTAATNRHKKRLIIYNKEKELMKATNSNFLNSLSDKEKVVCHFHGKVRFELNISTMAQMRTLLLIEDNRLKEVLASTANPIFTVVDEALKKPSKENCICTNLRDYERELLLKSCDYDLIKVEMTIRALISPNTSIRRIMQPYRDLYQRLMSSSKSDIDIRTLVV</sequence>
<evidence type="ECO:0000313" key="1">
    <source>
        <dbReference type="EMBL" id="MBC5606821.1"/>
    </source>
</evidence>
<organism evidence="1 2">
    <name type="scientific">Bacteroides difficilis</name>
    <dbReference type="NCBI Taxonomy" id="2763021"/>
    <lineage>
        <taxon>Bacteria</taxon>
        <taxon>Pseudomonadati</taxon>
        <taxon>Bacteroidota</taxon>
        <taxon>Bacteroidia</taxon>
        <taxon>Bacteroidales</taxon>
        <taxon>Bacteroidaceae</taxon>
        <taxon>Bacteroides</taxon>
    </lineage>
</organism>
<dbReference type="Proteomes" id="UP000600600">
    <property type="component" value="Unassembled WGS sequence"/>
</dbReference>
<evidence type="ECO:0000313" key="2">
    <source>
        <dbReference type="Proteomes" id="UP000600600"/>
    </source>
</evidence>
<accession>A0ABR7CG97</accession>
<gene>
    <name evidence="1" type="ORF">H8S67_19455</name>
</gene>
<proteinExistence type="predicted"/>
<comment type="caution">
    <text evidence="1">The sequence shown here is derived from an EMBL/GenBank/DDBJ whole genome shotgun (WGS) entry which is preliminary data.</text>
</comment>